<evidence type="ECO:0000256" key="2">
    <source>
        <dbReference type="ARBA" id="ARBA00023136"/>
    </source>
</evidence>
<evidence type="ECO:0000313" key="6">
    <source>
        <dbReference type="EMBL" id="RWY54062.1"/>
    </source>
</evidence>
<dbReference type="InterPro" id="IPR006664">
    <property type="entry name" value="OMP_bac"/>
</dbReference>
<dbReference type="InterPro" id="IPR050330">
    <property type="entry name" value="Bact_OuterMem_StrucFunc"/>
</dbReference>
<dbReference type="SUPFAM" id="SSF49899">
    <property type="entry name" value="Concanavalin A-like lectins/glucanases"/>
    <property type="match status" value="1"/>
</dbReference>
<dbReference type="PANTHER" id="PTHR30329">
    <property type="entry name" value="STATOR ELEMENT OF FLAGELLAR MOTOR COMPLEX"/>
    <property type="match status" value="1"/>
</dbReference>
<name>A0A444MR00_9SPHI</name>
<evidence type="ECO:0000256" key="1">
    <source>
        <dbReference type="ARBA" id="ARBA00004442"/>
    </source>
</evidence>
<dbReference type="PANTHER" id="PTHR30329:SF21">
    <property type="entry name" value="LIPOPROTEIN YIAD-RELATED"/>
    <property type="match status" value="1"/>
</dbReference>
<gene>
    <name evidence="6" type="ORF">EPL05_08430</name>
</gene>
<dbReference type="Gene3D" id="2.60.120.200">
    <property type="match status" value="1"/>
</dbReference>
<organism evidence="6 7">
    <name type="scientific">Mucilaginibacter gilvus</name>
    <dbReference type="NCBI Taxonomy" id="2305909"/>
    <lineage>
        <taxon>Bacteria</taxon>
        <taxon>Pseudomonadati</taxon>
        <taxon>Bacteroidota</taxon>
        <taxon>Sphingobacteriia</taxon>
        <taxon>Sphingobacteriales</taxon>
        <taxon>Sphingobacteriaceae</taxon>
        <taxon>Mucilaginibacter</taxon>
    </lineage>
</organism>
<dbReference type="OrthoDB" id="9800869at2"/>
<sequence>MKTLKILIAIFALSAITKMGHGQTIADPKQLAKDNAARRVNNNEGSAIDNGLGKAESAIKGLFKKKKKVADTSKTVTAAPVAAPATQQQTGGSITAYNNYDFVPGDKIVFSDDMLDDQNGEFAAHWHLGAGQAVVNTIAGTKALLLTDGNYAHVSPLIKSASFLSDQFTIEFDTYSNGGYPPKLYFYNTNAEAIAASNDLAGITINHTDAQWASKSDGAELTGNFPPAIASDNFLNKWHHIAIAYKKGQLKVYVDQYRVLVVPSSGITPHAIDIEGIGDANTPIVIANFKIANGGGMNMLGKKFTDAKIITHGINFDIDKATIRPESMGTLNMIVGVLKDNPDLKFEVDGHTDNTGSPAHNLTLSHQRADAVKNQLIAMGMDGSRLTTKGLGDTKPLAENLTPEGKANNRRVEFVKQ</sequence>
<dbReference type="SUPFAM" id="SSF103088">
    <property type="entry name" value="OmpA-like"/>
    <property type="match status" value="1"/>
</dbReference>
<comment type="subcellular location">
    <subcellularLocation>
        <location evidence="1">Cell outer membrane</location>
    </subcellularLocation>
</comment>
<dbReference type="AlphaFoldDB" id="A0A444MR00"/>
<protein>
    <recommendedName>
        <fullName evidence="5">OmpA-like domain-containing protein</fullName>
    </recommendedName>
</protein>
<dbReference type="GO" id="GO:0005975">
    <property type="term" value="P:carbohydrate metabolic process"/>
    <property type="evidence" value="ECO:0007669"/>
    <property type="project" value="UniProtKB-ARBA"/>
</dbReference>
<dbReference type="Proteomes" id="UP000286701">
    <property type="component" value="Unassembled WGS sequence"/>
</dbReference>
<dbReference type="GO" id="GO:0004553">
    <property type="term" value="F:hydrolase activity, hydrolyzing O-glycosyl compounds"/>
    <property type="evidence" value="ECO:0007669"/>
    <property type="project" value="UniProtKB-ARBA"/>
</dbReference>
<evidence type="ECO:0000313" key="7">
    <source>
        <dbReference type="Proteomes" id="UP000286701"/>
    </source>
</evidence>
<dbReference type="CDD" id="cd07185">
    <property type="entry name" value="OmpA_C-like"/>
    <property type="match status" value="1"/>
</dbReference>
<accession>A0A444MR00</accession>
<dbReference type="GO" id="GO:0009279">
    <property type="term" value="C:cell outer membrane"/>
    <property type="evidence" value="ECO:0007669"/>
    <property type="project" value="UniProtKB-SubCell"/>
</dbReference>
<evidence type="ECO:0000259" key="5">
    <source>
        <dbReference type="PROSITE" id="PS51123"/>
    </source>
</evidence>
<reference evidence="6 7" key="1">
    <citation type="submission" date="2019-01" db="EMBL/GenBank/DDBJ databases">
        <title>Mucilaginibacter antarcticum sp. nov., isolated from antarctic soil.</title>
        <authorList>
            <person name="Yan Y.-Q."/>
            <person name="Du Z.-J."/>
        </authorList>
    </citation>
    <scope>NUCLEOTIDE SEQUENCE [LARGE SCALE GENOMIC DNA]</scope>
    <source>
        <strain evidence="6 7">F01003</strain>
    </source>
</reference>
<dbReference type="PRINTS" id="PR01021">
    <property type="entry name" value="OMPADOMAIN"/>
</dbReference>
<dbReference type="RefSeq" id="WP_128533497.1">
    <property type="nucleotide sequence ID" value="NZ_SBIW01000003.1"/>
</dbReference>
<evidence type="ECO:0000256" key="4">
    <source>
        <dbReference type="PROSITE-ProRule" id="PRU00473"/>
    </source>
</evidence>
<evidence type="ECO:0000256" key="3">
    <source>
        <dbReference type="ARBA" id="ARBA00023237"/>
    </source>
</evidence>
<keyword evidence="7" id="KW-1185">Reference proteome</keyword>
<dbReference type="InterPro" id="IPR036737">
    <property type="entry name" value="OmpA-like_sf"/>
</dbReference>
<keyword evidence="2 4" id="KW-0472">Membrane</keyword>
<keyword evidence="3" id="KW-0998">Cell outer membrane</keyword>
<dbReference type="PROSITE" id="PS51123">
    <property type="entry name" value="OMPA_2"/>
    <property type="match status" value="1"/>
</dbReference>
<dbReference type="InterPro" id="IPR013320">
    <property type="entry name" value="ConA-like_dom_sf"/>
</dbReference>
<comment type="caution">
    <text evidence="6">The sequence shown here is derived from an EMBL/GenBank/DDBJ whole genome shotgun (WGS) entry which is preliminary data.</text>
</comment>
<dbReference type="EMBL" id="SBIW01000003">
    <property type="protein sequence ID" value="RWY54062.1"/>
    <property type="molecule type" value="Genomic_DNA"/>
</dbReference>
<dbReference type="InterPro" id="IPR006665">
    <property type="entry name" value="OmpA-like"/>
</dbReference>
<dbReference type="Gene3D" id="3.30.1330.60">
    <property type="entry name" value="OmpA-like domain"/>
    <property type="match status" value="1"/>
</dbReference>
<proteinExistence type="predicted"/>
<feature type="domain" description="OmpA-like" evidence="5">
    <location>
        <begin position="303"/>
        <end position="417"/>
    </location>
</feature>
<dbReference type="Pfam" id="PF00691">
    <property type="entry name" value="OmpA"/>
    <property type="match status" value="1"/>
</dbReference>